<keyword evidence="4" id="KW-0206">Cytoskeleton</keyword>
<dbReference type="SUPFAM" id="SSF55753">
    <property type="entry name" value="Actin depolymerizing proteins"/>
    <property type="match status" value="1"/>
</dbReference>
<dbReference type="GO" id="GO:0030864">
    <property type="term" value="C:cortical actin cytoskeleton"/>
    <property type="evidence" value="ECO:0007669"/>
    <property type="project" value="TreeGrafter"/>
</dbReference>
<dbReference type="Proteomes" id="UP000193920">
    <property type="component" value="Unassembled WGS sequence"/>
</dbReference>
<evidence type="ECO:0000313" key="8">
    <source>
        <dbReference type="Proteomes" id="UP000193920"/>
    </source>
</evidence>
<comment type="similarity">
    <text evidence="5">Belongs to the actin-binding proteins ADF family. Coactosin subfamily.</text>
</comment>
<dbReference type="Gene3D" id="3.40.20.10">
    <property type="entry name" value="Severin"/>
    <property type="match status" value="1"/>
</dbReference>
<dbReference type="GO" id="GO:0030833">
    <property type="term" value="P:regulation of actin filament polymerization"/>
    <property type="evidence" value="ECO:0007669"/>
    <property type="project" value="TreeGrafter"/>
</dbReference>
<name>A0A1Y2DGL1_9FUNG</name>
<evidence type="ECO:0000256" key="2">
    <source>
        <dbReference type="ARBA" id="ARBA00022490"/>
    </source>
</evidence>
<dbReference type="CDD" id="cd11282">
    <property type="entry name" value="ADF_coactosin_like"/>
    <property type="match status" value="1"/>
</dbReference>
<evidence type="ECO:0000256" key="1">
    <source>
        <dbReference type="ARBA" id="ARBA00004245"/>
    </source>
</evidence>
<dbReference type="InterPro" id="IPR002108">
    <property type="entry name" value="ADF-H"/>
</dbReference>
<dbReference type="STRING" id="1754190.A0A1Y2DGL1"/>
<keyword evidence="8" id="KW-1185">Reference proteome</keyword>
<dbReference type="OrthoDB" id="20822at2759"/>
<dbReference type="FunFam" id="3.40.20.10:FF:000018">
    <property type="entry name" value="Coactosin-like 1"/>
    <property type="match status" value="1"/>
</dbReference>
<evidence type="ECO:0000256" key="3">
    <source>
        <dbReference type="ARBA" id="ARBA00023203"/>
    </source>
</evidence>
<keyword evidence="2" id="KW-0963">Cytoplasm</keyword>
<proteinExistence type="inferred from homology"/>
<evidence type="ECO:0000259" key="6">
    <source>
        <dbReference type="PROSITE" id="PS51263"/>
    </source>
</evidence>
<reference evidence="7 8" key="1">
    <citation type="submission" date="2016-08" db="EMBL/GenBank/DDBJ databases">
        <title>A Parts List for Fungal Cellulosomes Revealed by Comparative Genomics.</title>
        <authorList>
            <consortium name="DOE Joint Genome Institute"/>
            <person name="Haitjema C.H."/>
            <person name="Gilmore S.P."/>
            <person name="Henske J.K."/>
            <person name="Solomon K.V."/>
            <person name="De Groot R."/>
            <person name="Kuo A."/>
            <person name="Mondo S.J."/>
            <person name="Salamov A.A."/>
            <person name="Labutti K."/>
            <person name="Zhao Z."/>
            <person name="Chiniquy J."/>
            <person name="Barry K."/>
            <person name="Brewer H.M."/>
            <person name="Purvine S.O."/>
            <person name="Wright A.T."/>
            <person name="Boxma B."/>
            <person name="Van Alen T."/>
            <person name="Hackstein J.H."/>
            <person name="Baker S.E."/>
            <person name="Grigoriev I.V."/>
            <person name="O'Malley M.A."/>
        </authorList>
    </citation>
    <scope>NUCLEOTIDE SEQUENCE [LARGE SCALE GENOMIC DNA]</scope>
    <source>
        <strain evidence="7 8">G1</strain>
    </source>
</reference>
<dbReference type="InterPro" id="IPR029006">
    <property type="entry name" value="ADF-H/Gelsolin-like_dom_sf"/>
</dbReference>
<evidence type="ECO:0000256" key="4">
    <source>
        <dbReference type="ARBA" id="ARBA00023212"/>
    </source>
</evidence>
<dbReference type="PROSITE" id="PS51263">
    <property type="entry name" value="ADF_H"/>
    <property type="match status" value="1"/>
</dbReference>
<dbReference type="AlphaFoldDB" id="A0A1Y2DGL1"/>
<comment type="caution">
    <text evidence="7">The sequence shown here is derived from an EMBL/GenBank/DDBJ whole genome shotgun (WGS) entry which is preliminary data.</text>
</comment>
<gene>
    <name evidence="7" type="ORF">LY90DRAFT_701537</name>
</gene>
<dbReference type="GO" id="GO:0051015">
    <property type="term" value="F:actin filament binding"/>
    <property type="evidence" value="ECO:0007669"/>
    <property type="project" value="TreeGrafter"/>
</dbReference>
<dbReference type="GO" id="GO:0005884">
    <property type="term" value="C:actin filament"/>
    <property type="evidence" value="ECO:0007669"/>
    <property type="project" value="TreeGrafter"/>
</dbReference>
<evidence type="ECO:0000313" key="7">
    <source>
        <dbReference type="EMBL" id="ORY58256.1"/>
    </source>
</evidence>
<sequence>MSKIVADPKIKESYDKIRDDKDPMNWVLLEYVDDKTDQLQVAASGEGGIKEFRSNCKQDQAAFGFIRVNASNDPLSQRVKFIFVTWCGSKVKVMRKAKLSIHIADVKTIFKSFAVEINATIPEDLEESTVMLAVTKAMGANYDRQTSNY</sequence>
<dbReference type="EMBL" id="MCOG01000067">
    <property type="protein sequence ID" value="ORY58256.1"/>
    <property type="molecule type" value="Genomic_DNA"/>
</dbReference>
<organism evidence="7 8">
    <name type="scientific">Neocallimastix californiae</name>
    <dbReference type="NCBI Taxonomy" id="1754190"/>
    <lineage>
        <taxon>Eukaryota</taxon>
        <taxon>Fungi</taxon>
        <taxon>Fungi incertae sedis</taxon>
        <taxon>Chytridiomycota</taxon>
        <taxon>Chytridiomycota incertae sedis</taxon>
        <taxon>Neocallimastigomycetes</taxon>
        <taxon>Neocallimastigales</taxon>
        <taxon>Neocallimastigaceae</taxon>
        <taxon>Neocallimastix</taxon>
    </lineage>
</organism>
<dbReference type="PANTHER" id="PTHR10829:SF56">
    <property type="entry name" value="ADF-H DOMAIN-CONTAINING PROTEIN"/>
    <property type="match status" value="1"/>
</dbReference>
<protein>
    <submittedName>
        <fullName evidence="7">Actin depolymerizing protein</fullName>
    </submittedName>
</protein>
<dbReference type="Pfam" id="PF00241">
    <property type="entry name" value="Cofilin_ADF"/>
    <property type="match status" value="1"/>
</dbReference>
<dbReference type="GO" id="GO:0030427">
    <property type="term" value="C:site of polarized growth"/>
    <property type="evidence" value="ECO:0007669"/>
    <property type="project" value="TreeGrafter"/>
</dbReference>
<accession>A0A1Y2DGL1</accession>
<dbReference type="SMART" id="SM00102">
    <property type="entry name" value="ADF"/>
    <property type="match status" value="1"/>
</dbReference>
<feature type="domain" description="ADF-H" evidence="6">
    <location>
        <begin position="2"/>
        <end position="135"/>
    </location>
</feature>
<evidence type="ECO:0000256" key="5">
    <source>
        <dbReference type="ARBA" id="ARBA00038052"/>
    </source>
</evidence>
<dbReference type="PANTHER" id="PTHR10829">
    <property type="entry name" value="CORTACTIN AND DREBRIN"/>
    <property type="match status" value="1"/>
</dbReference>
<comment type="subcellular location">
    <subcellularLocation>
        <location evidence="1">Cytoplasm</location>
        <location evidence="1">Cytoskeleton</location>
    </subcellularLocation>
</comment>
<keyword evidence="3" id="KW-0009">Actin-binding</keyword>